<evidence type="ECO:0000256" key="4">
    <source>
        <dbReference type="ARBA" id="ARBA00022491"/>
    </source>
</evidence>
<proteinExistence type="predicted"/>
<comment type="function">
    <text evidence="1">Represses transcription of the icaADBC operon necessary for biofilm production.</text>
</comment>
<sequence length="188" mass="22401">MKDTSERLIQISMQAFSEKGYHGTSLNNIAESLSIKKASLYNYINSKDELYELCLKQCIKEGMDIIENINPYSSNMREEFLRFFHEYLFESDTLVKFYVQLSFAPSKFTQDIEFYNNELSNSFKHKLIEVHEIIKLEMEQESFILTIRMFINGWLYRRAFIQSKSTQNIVKNEFNHHAEMLLNQVMEI</sequence>
<accession>A0A240A521</accession>
<dbReference type="InterPro" id="IPR001647">
    <property type="entry name" value="HTH_TetR"/>
</dbReference>
<dbReference type="Gene3D" id="1.10.357.10">
    <property type="entry name" value="Tetracycline Repressor, domain 2"/>
    <property type="match status" value="1"/>
</dbReference>
<dbReference type="OrthoDB" id="509229at2"/>
<feature type="DNA-binding region" description="H-T-H motif" evidence="9">
    <location>
        <begin position="25"/>
        <end position="44"/>
    </location>
</feature>
<keyword evidence="4" id="KW-0678">Repressor</keyword>
<dbReference type="PROSITE" id="PS50977">
    <property type="entry name" value="HTH_TETR_2"/>
    <property type="match status" value="1"/>
</dbReference>
<dbReference type="PANTHER" id="PTHR43479:SF11">
    <property type="entry name" value="ACREF_ENVCD OPERON REPRESSOR-RELATED"/>
    <property type="match status" value="1"/>
</dbReference>
<name>A0A240A521_9STAP</name>
<comment type="subunit">
    <text evidence="2">Homodimer.</text>
</comment>
<organism evidence="11 12">
    <name type="scientific">Mammaliicoccus stepanovicii</name>
    <dbReference type="NCBI Taxonomy" id="643214"/>
    <lineage>
        <taxon>Bacteria</taxon>
        <taxon>Bacillati</taxon>
        <taxon>Bacillota</taxon>
        <taxon>Bacilli</taxon>
        <taxon>Bacillales</taxon>
        <taxon>Staphylococcaceae</taxon>
        <taxon>Mammaliicoccus</taxon>
    </lineage>
</organism>
<keyword evidence="6 9" id="KW-0238">DNA-binding</keyword>
<evidence type="ECO:0000256" key="9">
    <source>
        <dbReference type="PROSITE-ProRule" id="PRU00335"/>
    </source>
</evidence>
<evidence type="ECO:0000259" key="10">
    <source>
        <dbReference type="PROSITE" id="PS50977"/>
    </source>
</evidence>
<feature type="domain" description="HTH tetR-type" evidence="10">
    <location>
        <begin position="2"/>
        <end position="62"/>
    </location>
</feature>
<dbReference type="InterPro" id="IPR050624">
    <property type="entry name" value="HTH-type_Tx_Regulator"/>
</dbReference>
<evidence type="ECO:0000313" key="12">
    <source>
        <dbReference type="Proteomes" id="UP000242084"/>
    </source>
</evidence>
<dbReference type="InterPro" id="IPR009057">
    <property type="entry name" value="Homeodomain-like_sf"/>
</dbReference>
<evidence type="ECO:0000256" key="3">
    <source>
        <dbReference type="ARBA" id="ARBA00014341"/>
    </source>
</evidence>
<dbReference type="Proteomes" id="UP000242084">
    <property type="component" value="Chromosome 1"/>
</dbReference>
<dbReference type="AlphaFoldDB" id="A0A240A521"/>
<dbReference type="KEGG" id="sste:SAMEA4384403_2176"/>
<evidence type="ECO:0000256" key="5">
    <source>
        <dbReference type="ARBA" id="ARBA00023015"/>
    </source>
</evidence>
<dbReference type="EMBL" id="LT906462">
    <property type="protein sequence ID" value="SNV77986.1"/>
    <property type="molecule type" value="Genomic_DNA"/>
</dbReference>
<keyword evidence="7" id="KW-0804">Transcription</keyword>
<gene>
    <name evidence="11" type="primary">icaR_2</name>
    <name evidence="11" type="ORF">SAMEA4384403_02176</name>
</gene>
<dbReference type="InterPro" id="IPR041646">
    <property type="entry name" value="IcaR_C"/>
</dbReference>
<evidence type="ECO:0000256" key="1">
    <source>
        <dbReference type="ARBA" id="ARBA00002291"/>
    </source>
</evidence>
<dbReference type="GO" id="GO:0003677">
    <property type="term" value="F:DNA binding"/>
    <property type="evidence" value="ECO:0007669"/>
    <property type="project" value="UniProtKB-UniRule"/>
</dbReference>
<dbReference type="Pfam" id="PF18665">
    <property type="entry name" value="TetR_C_37"/>
    <property type="match status" value="1"/>
</dbReference>
<keyword evidence="5" id="KW-0805">Transcription regulation</keyword>
<evidence type="ECO:0000256" key="8">
    <source>
        <dbReference type="ARBA" id="ARBA00030200"/>
    </source>
</evidence>
<evidence type="ECO:0000256" key="6">
    <source>
        <dbReference type="ARBA" id="ARBA00023125"/>
    </source>
</evidence>
<dbReference type="PANTHER" id="PTHR43479">
    <property type="entry name" value="ACREF/ENVCD OPERON REPRESSOR-RELATED"/>
    <property type="match status" value="1"/>
</dbReference>
<keyword evidence="12" id="KW-1185">Reference proteome</keyword>
<evidence type="ECO:0000256" key="7">
    <source>
        <dbReference type="ARBA" id="ARBA00023163"/>
    </source>
</evidence>
<dbReference type="SUPFAM" id="SSF46689">
    <property type="entry name" value="Homeodomain-like"/>
    <property type="match status" value="1"/>
</dbReference>
<dbReference type="RefSeq" id="WP_095089500.1">
    <property type="nucleotide sequence ID" value="NZ_BMDM01000001.1"/>
</dbReference>
<protein>
    <recommendedName>
        <fullName evidence="3">Biofilm operon icaADBC HTH-type negative transcriptional regulator IcaR</fullName>
    </recommendedName>
    <alternativeName>
        <fullName evidence="8">Intercellular adhesion protein R</fullName>
    </alternativeName>
</protein>
<evidence type="ECO:0000256" key="2">
    <source>
        <dbReference type="ARBA" id="ARBA00011738"/>
    </source>
</evidence>
<dbReference type="Pfam" id="PF00440">
    <property type="entry name" value="TetR_N"/>
    <property type="match status" value="1"/>
</dbReference>
<evidence type="ECO:0000313" key="11">
    <source>
        <dbReference type="EMBL" id="SNV77986.1"/>
    </source>
</evidence>
<dbReference type="PRINTS" id="PR00455">
    <property type="entry name" value="HTHTETR"/>
</dbReference>
<reference evidence="11 12" key="1">
    <citation type="submission" date="2017-06" db="EMBL/GenBank/DDBJ databases">
        <authorList>
            <consortium name="Pathogen Informatics"/>
        </authorList>
    </citation>
    <scope>NUCLEOTIDE SEQUENCE [LARGE SCALE GENOMIC DNA]</scope>
    <source>
        <strain evidence="11 12">NCTC13839</strain>
    </source>
</reference>